<evidence type="ECO:0000256" key="3">
    <source>
        <dbReference type="ARBA" id="ARBA00009677"/>
    </source>
</evidence>
<dbReference type="PRINTS" id="PR01005">
    <property type="entry name" value="FLGHOOKAP1"/>
</dbReference>
<evidence type="ECO:0000256" key="5">
    <source>
        <dbReference type="ARBA" id="ARBA00022525"/>
    </source>
</evidence>
<dbReference type="SUPFAM" id="SSF64518">
    <property type="entry name" value="Phase 1 flagellin"/>
    <property type="match status" value="1"/>
</dbReference>
<organism evidence="11 12">
    <name type="scientific">Alkaliphilus metalliredigens (strain QYMF)</name>
    <dbReference type="NCBI Taxonomy" id="293826"/>
    <lineage>
        <taxon>Bacteria</taxon>
        <taxon>Bacillati</taxon>
        <taxon>Bacillota</taxon>
        <taxon>Clostridia</taxon>
        <taxon>Peptostreptococcales</taxon>
        <taxon>Natronincolaceae</taxon>
        <taxon>Alkaliphilus</taxon>
    </lineage>
</organism>
<evidence type="ECO:0000256" key="6">
    <source>
        <dbReference type="ARBA" id="ARBA00023143"/>
    </source>
</evidence>
<dbReference type="PANTHER" id="PTHR30033:SF1">
    <property type="entry name" value="FLAGELLAR HOOK-ASSOCIATED PROTEIN 1"/>
    <property type="match status" value="1"/>
</dbReference>
<sequence>MRSTFSGFNTATSGIFASQRSLDVVGHNIANANTPGYSRQRLEQAASTPMSLYGGKGMLGTGVDTVAIKQMRSEFLDFKYRDEVNALGYWETKEYGLEFIESIFNEPSDTSVATVTDELFAGFEELSKNPESITARTVVRERGIAFTNTMNQTYKQLEKLAKDVNSDINATVSSINSYADQIAELNKQIYRFEADGSSANDLRDRRNLLIDDLSKLVNVEVRDVNDGYGSSKMVVQINGQPLVNHDQAYKLDATATKSSTFDDEINMTEIKWANGSVVNQDSLKGELGALLTLRDGTTKDNKGIPFYIEQLNDFVGSFAKAVNGIHEDGLDLDGDEGVAFFTDGNTGDQITAKNIQISLEIDRDPRKIAAATMGELGEPVVGDGSNALRLTELRHAQMSFDNGEFKGTPEDFMISLIANLGVNTQEATRMASNQSILTNQIDRQRQSISGVSLDEEMANMVRFQHAYNASARMVTTMDEMIDVIINRMGTVGR</sequence>
<dbReference type="EMBL" id="CP000724">
    <property type="protein sequence ID" value="ABR46952.1"/>
    <property type="molecule type" value="Genomic_DNA"/>
</dbReference>
<dbReference type="InterPro" id="IPR001444">
    <property type="entry name" value="Flag_bb_rod_N"/>
</dbReference>
<evidence type="ECO:0000259" key="9">
    <source>
        <dbReference type="Pfam" id="PF06429"/>
    </source>
</evidence>
<evidence type="ECO:0000313" key="12">
    <source>
        <dbReference type="Proteomes" id="UP000001572"/>
    </source>
</evidence>
<dbReference type="InterPro" id="IPR002371">
    <property type="entry name" value="FlgK"/>
</dbReference>
<dbReference type="InterPro" id="IPR053927">
    <property type="entry name" value="FlgK_helical"/>
</dbReference>
<dbReference type="Pfam" id="PF06429">
    <property type="entry name" value="Flg_bbr_C"/>
    <property type="match status" value="1"/>
</dbReference>
<dbReference type="GO" id="GO:0009424">
    <property type="term" value="C:bacterial-type flagellum hook"/>
    <property type="evidence" value="ECO:0007669"/>
    <property type="project" value="UniProtKB-UniRule"/>
</dbReference>
<dbReference type="HOGENOM" id="CLU_012762_1_1_9"/>
<dbReference type="Pfam" id="PF00460">
    <property type="entry name" value="Flg_bb_rod"/>
    <property type="match status" value="1"/>
</dbReference>
<gene>
    <name evidence="7" type="primary">flgK</name>
    <name evidence="11" type="ordered locus">Amet_0727</name>
</gene>
<comment type="similarity">
    <text evidence="3 7">Belongs to the flagella basal body rod proteins family.</text>
</comment>
<dbReference type="RefSeq" id="WP_012061995.1">
    <property type="nucleotide sequence ID" value="NC_009633.1"/>
</dbReference>
<dbReference type="STRING" id="293826.Amet_0727"/>
<feature type="domain" description="Flagellar hook-associated protein FlgK helical" evidence="10">
    <location>
        <begin position="100"/>
        <end position="341"/>
    </location>
</feature>
<keyword evidence="5 7" id="KW-0964">Secreted</keyword>
<evidence type="ECO:0000259" key="8">
    <source>
        <dbReference type="Pfam" id="PF00460"/>
    </source>
</evidence>
<evidence type="ECO:0000259" key="10">
    <source>
        <dbReference type="Pfam" id="PF22638"/>
    </source>
</evidence>
<keyword evidence="11" id="KW-0966">Cell projection</keyword>
<proteinExistence type="inferred from homology"/>
<keyword evidence="12" id="KW-1185">Reference proteome</keyword>
<comment type="subcellular location">
    <subcellularLocation>
        <location evidence="1 7">Bacterial flagellum</location>
    </subcellularLocation>
    <subcellularLocation>
        <location evidence="2 7">Secreted</location>
    </subcellularLocation>
</comment>
<dbReference type="GO" id="GO:0044780">
    <property type="term" value="P:bacterial-type flagellum assembly"/>
    <property type="evidence" value="ECO:0007669"/>
    <property type="project" value="InterPro"/>
</dbReference>
<dbReference type="eggNOG" id="COG1256">
    <property type="taxonomic scope" value="Bacteria"/>
</dbReference>
<dbReference type="Pfam" id="PF22638">
    <property type="entry name" value="FlgK_D1"/>
    <property type="match status" value="1"/>
</dbReference>
<dbReference type="Proteomes" id="UP000001572">
    <property type="component" value="Chromosome"/>
</dbReference>
<evidence type="ECO:0000313" key="11">
    <source>
        <dbReference type="EMBL" id="ABR46952.1"/>
    </source>
</evidence>
<evidence type="ECO:0000256" key="7">
    <source>
        <dbReference type="RuleBase" id="RU362065"/>
    </source>
</evidence>
<protein>
    <recommendedName>
        <fullName evidence="4 7">Flagellar hook-associated protein 1</fullName>
        <shortName evidence="7">HAP1</shortName>
    </recommendedName>
</protein>
<dbReference type="PANTHER" id="PTHR30033">
    <property type="entry name" value="FLAGELLAR HOOK-ASSOCIATED PROTEIN 1"/>
    <property type="match status" value="1"/>
</dbReference>
<dbReference type="OrthoDB" id="9802553at2"/>
<dbReference type="NCBIfam" id="TIGR02492">
    <property type="entry name" value="flgK_ends"/>
    <property type="match status" value="1"/>
</dbReference>
<feature type="domain" description="Flagellar basal body rod protein N-terminal" evidence="8">
    <location>
        <begin position="8"/>
        <end position="37"/>
    </location>
</feature>
<feature type="domain" description="Flagellar basal-body/hook protein C-terminal" evidence="9">
    <location>
        <begin position="447"/>
        <end position="486"/>
    </location>
</feature>
<dbReference type="InterPro" id="IPR010930">
    <property type="entry name" value="Flg_bb/hook_C_dom"/>
</dbReference>
<dbReference type="GO" id="GO:0005198">
    <property type="term" value="F:structural molecule activity"/>
    <property type="evidence" value="ECO:0007669"/>
    <property type="project" value="UniProtKB-UniRule"/>
</dbReference>
<reference evidence="12" key="1">
    <citation type="journal article" date="2016" name="Genome Announc.">
        <title>Complete genome sequence of Alkaliphilus metalliredigens strain QYMF, an alkaliphilic and metal-reducing bacterium isolated from borax-contaminated leachate ponds.</title>
        <authorList>
            <person name="Hwang C."/>
            <person name="Copeland A."/>
            <person name="Lucas S."/>
            <person name="Lapidus A."/>
            <person name="Barry K."/>
            <person name="Detter J.C."/>
            <person name="Glavina Del Rio T."/>
            <person name="Hammon N."/>
            <person name="Israni S."/>
            <person name="Dalin E."/>
            <person name="Tice H."/>
            <person name="Pitluck S."/>
            <person name="Chertkov O."/>
            <person name="Brettin T."/>
            <person name="Bruce D."/>
            <person name="Han C."/>
            <person name="Schmutz J."/>
            <person name="Larimer F."/>
            <person name="Land M.L."/>
            <person name="Hauser L."/>
            <person name="Kyrpides N."/>
            <person name="Mikhailova N."/>
            <person name="Ye Q."/>
            <person name="Zhou J."/>
            <person name="Richardson P."/>
            <person name="Fields M.W."/>
        </authorList>
    </citation>
    <scope>NUCLEOTIDE SEQUENCE [LARGE SCALE GENOMIC DNA]</scope>
    <source>
        <strain evidence="12">QYMF</strain>
    </source>
</reference>
<evidence type="ECO:0000256" key="1">
    <source>
        <dbReference type="ARBA" id="ARBA00004365"/>
    </source>
</evidence>
<dbReference type="AlphaFoldDB" id="A6TL84"/>
<evidence type="ECO:0000256" key="4">
    <source>
        <dbReference type="ARBA" id="ARBA00016244"/>
    </source>
</evidence>
<name>A6TL84_ALKMQ</name>
<accession>A6TL84</accession>
<dbReference type="KEGG" id="amt:Amet_0727"/>
<keyword evidence="6 7" id="KW-0975">Bacterial flagellum</keyword>
<dbReference type="GO" id="GO:0005576">
    <property type="term" value="C:extracellular region"/>
    <property type="evidence" value="ECO:0007669"/>
    <property type="project" value="UniProtKB-SubCell"/>
</dbReference>
<keyword evidence="11" id="KW-0969">Cilium</keyword>
<evidence type="ECO:0000256" key="2">
    <source>
        <dbReference type="ARBA" id="ARBA00004613"/>
    </source>
</evidence>
<keyword evidence="11" id="KW-0282">Flagellum</keyword>